<reference evidence="4 5" key="1">
    <citation type="submission" date="2019-05" db="EMBL/GenBank/DDBJ databases">
        <title>Culicoidintestinum kansasii gen. nov., sp. nov. from the gastrointestinal tract of the biting midge, Culicoides sonorensis.</title>
        <authorList>
            <person name="Neupane S."/>
            <person name="Ghosh A."/>
            <person name="Gunther S."/>
            <person name="Martin K."/>
            <person name="Zurek L."/>
        </authorList>
    </citation>
    <scope>NUCLEOTIDE SEQUENCE [LARGE SCALE GENOMIC DNA]</scope>
    <source>
        <strain evidence="4 5">CS-1</strain>
    </source>
</reference>
<proteinExistence type="predicted"/>
<keyword evidence="5" id="KW-1185">Reference proteome</keyword>
<evidence type="ECO:0000313" key="4">
    <source>
        <dbReference type="EMBL" id="TLG72541.1"/>
    </source>
</evidence>
<dbReference type="Proteomes" id="UP000306912">
    <property type="component" value="Unassembled WGS sequence"/>
</dbReference>
<feature type="compositionally biased region" description="Polar residues" evidence="3">
    <location>
        <begin position="14"/>
        <end position="23"/>
    </location>
</feature>
<organism evidence="4 5">
    <name type="scientific">Culicoidibacter larvae</name>
    <dbReference type="NCBI Taxonomy" id="2579976"/>
    <lineage>
        <taxon>Bacteria</taxon>
        <taxon>Bacillati</taxon>
        <taxon>Bacillota</taxon>
        <taxon>Culicoidibacteria</taxon>
        <taxon>Culicoidibacterales</taxon>
        <taxon>Culicoidibacteraceae</taxon>
        <taxon>Culicoidibacter</taxon>
    </lineage>
</organism>
<dbReference type="FunCoup" id="A0A5R8QAC0">
    <property type="interactions" value="438"/>
</dbReference>
<protein>
    <submittedName>
        <fullName evidence="4">16S rRNA (Guanine(966)-N(2))-methyltransferase RsmD</fullName>
        <ecNumber evidence="4">2.1.1.171</ecNumber>
    </submittedName>
</protein>
<feature type="region of interest" description="Disordered" evidence="3">
    <location>
        <begin position="1"/>
        <end position="24"/>
    </location>
</feature>
<name>A0A5R8QAC0_9FIRM</name>
<dbReference type="InParanoid" id="A0A5R8QAC0"/>
<dbReference type="GO" id="GO:0003676">
    <property type="term" value="F:nucleic acid binding"/>
    <property type="evidence" value="ECO:0007669"/>
    <property type="project" value="InterPro"/>
</dbReference>
<evidence type="ECO:0000313" key="5">
    <source>
        <dbReference type="Proteomes" id="UP000306912"/>
    </source>
</evidence>
<dbReference type="Gene3D" id="3.40.50.150">
    <property type="entry name" value="Vaccinia Virus protein VP39"/>
    <property type="match status" value="1"/>
</dbReference>
<evidence type="ECO:0000256" key="1">
    <source>
        <dbReference type="ARBA" id="ARBA00022603"/>
    </source>
</evidence>
<dbReference type="RefSeq" id="WP_138191603.1">
    <property type="nucleotide sequence ID" value="NZ_VBWP01000008.1"/>
</dbReference>
<dbReference type="PANTHER" id="PTHR43542">
    <property type="entry name" value="METHYLTRANSFERASE"/>
    <property type="match status" value="1"/>
</dbReference>
<dbReference type="InterPro" id="IPR029063">
    <property type="entry name" value="SAM-dependent_MTases_sf"/>
</dbReference>
<dbReference type="EMBL" id="VBWP01000008">
    <property type="protein sequence ID" value="TLG72541.1"/>
    <property type="molecule type" value="Genomic_DNA"/>
</dbReference>
<dbReference type="AlphaFoldDB" id="A0A5R8QAC0"/>
<keyword evidence="1 4" id="KW-0489">Methyltransferase</keyword>
<dbReference type="InterPro" id="IPR002052">
    <property type="entry name" value="DNA_methylase_N6_adenine_CS"/>
</dbReference>
<dbReference type="SUPFAM" id="SSF53335">
    <property type="entry name" value="S-adenosyl-L-methionine-dependent methyltransferases"/>
    <property type="match status" value="1"/>
</dbReference>
<sequence>MRIISGSHKGRPIQTISGNNTRPTTDKVREAIFNALGQYFDGGMSLDLFAGSGALSFEGISRGIEHAVLIDNFPLAIKNLYKNAESLQMQEQVEIYRNDAMRALKRLAKDERQFAMIYIDPPYKNDWIDTILAIIKDNNLLTDDGLILLETGSETKYKDNPNGYLCEYDRQYGETRIQILKKMETSV</sequence>
<dbReference type="PIRSF" id="PIRSF004553">
    <property type="entry name" value="CHP00095"/>
    <property type="match status" value="1"/>
</dbReference>
<keyword evidence="2 4" id="KW-0808">Transferase</keyword>
<dbReference type="CDD" id="cd02440">
    <property type="entry name" value="AdoMet_MTases"/>
    <property type="match status" value="1"/>
</dbReference>
<dbReference type="PANTHER" id="PTHR43542:SF1">
    <property type="entry name" value="METHYLTRANSFERASE"/>
    <property type="match status" value="1"/>
</dbReference>
<dbReference type="NCBIfam" id="TIGR00095">
    <property type="entry name" value="16S rRNA (guanine(966)-N(2))-methyltransferase RsmD"/>
    <property type="match status" value="1"/>
</dbReference>
<evidence type="ECO:0000256" key="2">
    <source>
        <dbReference type="ARBA" id="ARBA00022679"/>
    </source>
</evidence>
<dbReference type="EC" id="2.1.1.171" evidence="4"/>
<comment type="caution">
    <text evidence="4">The sequence shown here is derived from an EMBL/GenBank/DDBJ whole genome shotgun (WGS) entry which is preliminary data.</text>
</comment>
<dbReference type="PROSITE" id="PS00092">
    <property type="entry name" value="N6_MTASE"/>
    <property type="match status" value="1"/>
</dbReference>
<dbReference type="Pfam" id="PF03602">
    <property type="entry name" value="Cons_hypoth95"/>
    <property type="match status" value="1"/>
</dbReference>
<accession>A0A5R8QAC0</accession>
<gene>
    <name evidence="4" type="primary">rsmD</name>
    <name evidence="4" type="ORF">FEZ08_09135</name>
</gene>
<dbReference type="GO" id="GO:0052913">
    <property type="term" value="F:16S rRNA (guanine(966)-N(2))-methyltransferase activity"/>
    <property type="evidence" value="ECO:0007669"/>
    <property type="project" value="UniProtKB-EC"/>
</dbReference>
<dbReference type="InterPro" id="IPR004398">
    <property type="entry name" value="RNA_MeTrfase_RsmD"/>
</dbReference>
<dbReference type="OrthoDB" id="9803017at2"/>
<evidence type="ECO:0000256" key="3">
    <source>
        <dbReference type="SAM" id="MobiDB-lite"/>
    </source>
</evidence>